<name>A0A3D9XPK7_PARVE</name>
<gene>
    <name evidence="1" type="ORF">BDD41_0847</name>
</gene>
<accession>A0A3D9XPK7</accession>
<sequence>MADVFKGDLAFAKVVETPEGPALLVGYRVIRVQGLKDDSELDAICRALRGSADAEIAGVGLQGASDAIVRAARGISSGRG</sequence>
<dbReference type="EMBL" id="QTUJ01000001">
    <property type="protein sequence ID" value="REF72377.1"/>
    <property type="molecule type" value="Genomic_DNA"/>
</dbReference>
<proteinExistence type="predicted"/>
<dbReference type="RefSeq" id="WP_147304464.1">
    <property type="nucleotide sequence ID" value="NZ_CP038196.1"/>
</dbReference>
<organism evidence="1 2">
    <name type="scientific">Paracoccus versutus</name>
    <name type="common">Thiobacillus versutus</name>
    <dbReference type="NCBI Taxonomy" id="34007"/>
    <lineage>
        <taxon>Bacteria</taxon>
        <taxon>Pseudomonadati</taxon>
        <taxon>Pseudomonadota</taxon>
        <taxon>Alphaproteobacteria</taxon>
        <taxon>Rhodobacterales</taxon>
        <taxon>Paracoccaceae</taxon>
        <taxon>Paracoccus</taxon>
    </lineage>
</organism>
<evidence type="ECO:0000313" key="1">
    <source>
        <dbReference type="EMBL" id="REF72377.1"/>
    </source>
</evidence>
<dbReference type="Proteomes" id="UP000256941">
    <property type="component" value="Unassembled WGS sequence"/>
</dbReference>
<comment type="caution">
    <text evidence="1">The sequence shown here is derived from an EMBL/GenBank/DDBJ whole genome shotgun (WGS) entry which is preliminary data.</text>
</comment>
<dbReference type="AlphaFoldDB" id="A0A3D9XPK7"/>
<protein>
    <submittedName>
        <fullName evidence="1">Uncharacterized protein</fullName>
    </submittedName>
</protein>
<evidence type="ECO:0000313" key="2">
    <source>
        <dbReference type="Proteomes" id="UP000256941"/>
    </source>
</evidence>
<reference evidence="1 2" key="1">
    <citation type="submission" date="2018-08" db="EMBL/GenBank/DDBJ databases">
        <title>Genomic Encyclopedia of Archaeal and Bacterial Type Strains, Phase II (KMG-II): from individual species to whole genera.</title>
        <authorList>
            <person name="Goeker M."/>
        </authorList>
    </citation>
    <scope>NUCLEOTIDE SEQUENCE [LARGE SCALE GENOMIC DNA]</scope>
    <source>
        <strain evidence="1 2">DSM 17099</strain>
    </source>
</reference>